<feature type="domain" description="Pseudouridine synthase II N-terminal" evidence="6">
    <location>
        <begin position="26"/>
        <end position="173"/>
    </location>
</feature>
<evidence type="ECO:0000259" key="6">
    <source>
        <dbReference type="Pfam" id="PF01509"/>
    </source>
</evidence>
<feature type="domain" description="tRNA pseudouridylate synthase B C-terminal" evidence="7">
    <location>
        <begin position="174"/>
        <end position="219"/>
    </location>
</feature>
<evidence type="ECO:0000313" key="9">
    <source>
        <dbReference type="Proteomes" id="UP000822862"/>
    </source>
</evidence>
<protein>
    <recommendedName>
        <fullName evidence="5">tRNA pseudouridine synthase B</fullName>
        <ecNumber evidence="5">5.4.99.25</ecNumber>
    </recommendedName>
    <alternativeName>
        <fullName evidence="5">tRNA pseudouridine(55) synthase</fullName>
        <shortName evidence="5">Psi55 synthase</shortName>
    </alternativeName>
    <alternativeName>
        <fullName evidence="5">tRNA pseudouridylate synthase</fullName>
    </alternativeName>
    <alternativeName>
        <fullName evidence="5">tRNA-uridine isomerase</fullName>
    </alternativeName>
</protein>
<evidence type="ECO:0000256" key="2">
    <source>
        <dbReference type="ARBA" id="ARBA00005642"/>
    </source>
</evidence>
<evidence type="ECO:0000256" key="1">
    <source>
        <dbReference type="ARBA" id="ARBA00000385"/>
    </source>
</evidence>
<evidence type="ECO:0000256" key="3">
    <source>
        <dbReference type="ARBA" id="ARBA00022694"/>
    </source>
</evidence>
<dbReference type="NCBIfam" id="TIGR00431">
    <property type="entry name" value="TruB"/>
    <property type="match status" value="1"/>
</dbReference>
<organism evidence="8 9">
    <name type="scientific">Candidatus Rhabdochlamydia porcellionis</name>
    <dbReference type="NCBI Taxonomy" id="225148"/>
    <lineage>
        <taxon>Bacteria</taxon>
        <taxon>Pseudomonadati</taxon>
        <taxon>Chlamydiota</taxon>
        <taxon>Chlamydiia</taxon>
        <taxon>Parachlamydiales</taxon>
        <taxon>Candidatus Rhabdochlamydiaceae</taxon>
        <taxon>Candidatus Rhabdochlamydia</taxon>
    </lineage>
</organism>
<dbReference type="SUPFAM" id="SSF55120">
    <property type="entry name" value="Pseudouridine synthase"/>
    <property type="match status" value="1"/>
</dbReference>
<reference evidence="8 9" key="1">
    <citation type="submission" date="2020-01" db="EMBL/GenBank/DDBJ databases">
        <authorList>
            <person name="Sixt B."/>
            <person name="Schulz F."/>
            <person name="Kostanjsek R."/>
            <person name="Koestlbacher S."/>
            <person name="Collingro A."/>
            <person name="Toenshoff E."/>
            <person name="Horn M."/>
        </authorList>
    </citation>
    <scope>NUCLEOTIDE SEQUENCE [LARGE SCALE GENOMIC DNA]</scope>
    <source>
        <strain evidence="8 9">15C</strain>
    </source>
</reference>
<comment type="similarity">
    <text evidence="2 5">Belongs to the pseudouridine synthase TruB family. Type 1 subfamily.</text>
</comment>
<feature type="active site" description="Nucleophile" evidence="5">
    <location>
        <position position="41"/>
    </location>
</feature>
<dbReference type="Pfam" id="PF01509">
    <property type="entry name" value="TruB_N"/>
    <property type="match status" value="1"/>
</dbReference>
<name>A0ABX8Z4N0_9BACT</name>
<dbReference type="Gene3D" id="3.30.2350.10">
    <property type="entry name" value="Pseudouridine synthase"/>
    <property type="match status" value="1"/>
</dbReference>
<keyword evidence="9" id="KW-1185">Reference proteome</keyword>
<keyword evidence="3 5" id="KW-0819">tRNA processing</keyword>
<dbReference type="EC" id="5.4.99.25" evidence="5"/>
<dbReference type="CDD" id="cd02573">
    <property type="entry name" value="PseudoU_synth_EcTruB"/>
    <property type="match status" value="1"/>
</dbReference>
<dbReference type="InterPro" id="IPR020103">
    <property type="entry name" value="PsdUridine_synth_cat_dom_sf"/>
</dbReference>
<keyword evidence="4 5" id="KW-0413">Isomerase</keyword>
<dbReference type="HAMAP" id="MF_01080">
    <property type="entry name" value="TruB_bact"/>
    <property type="match status" value="1"/>
</dbReference>
<dbReference type="Pfam" id="PF16198">
    <property type="entry name" value="TruB_C_2"/>
    <property type="match status" value="1"/>
</dbReference>
<gene>
    <name evidence="5" type="primary">truB</name>
    <name evidence="8" type="ORF">RHAB15C_0000935</name>
</gene>
<dbReference type="InterPro" id="IPR014780">
    <property type="entry name" value="tRNA_psdUridine_synth_TruB"/>
</dbReference>
<evidence type="ECO:0000313" key="8">
    <source>
        <dbReference type="EMBL" id="QZA59051.1"/>
    </source>
</evidence>
<comment type="function">
    <text evidence="5">Responsible for synthesis of pseudouridine from uracil-55 in the psi GC loop of transfer RNAs.</text>
</comment>
<accession>A0ABX8Z4N0</accession>
<evidence type="ECO:0000256" key="4">
    <source>
        <dbReference type="ARBA" id="ARBA00023235"/>
    </source>
</evidence>
<dbReference type="Proteomes" id="UP000822862">
    <property type="component" value="Chromosome"/>
</dbReference>
<reference evidence="8 9" key="2">
    <citation type="submission" date="2021-05" db="EMBL/GenBank/DDBJ databases">
        <title>Ecology and evolution of chlamydial symbionts of arthropods.</title>
        <authorList>
            <person name="Halter T."/>
            <person name="Sixt B.S."/>
            <person name="Toenshoff E.R."/>
            <person name="Koestlbacher S."/>
            <person name="Schulz F."/>
            <person name="Kostanjsek R."/>
            <person name="Collingro A."/>
            <person name="Hendrickx F."/>
            <person name="Horn M."/>
        </authorList>
    </citation>
    <scope>NUCLEOTIDE SEQUENCE [LARGE SCALE GENOMIC DNA]</scope>
    <source>
        <strain evidence="8 9">15C</strain>
    </source>
</reference>
<evidence type="ECO:0000259" key="7">
    <source>
        <dbReference type="Pfam" id="PF16198"/>
    </source>
</evidence>
<evidence type="ECO:0000256" key="5">
    <source>
        <dbReference type="HAMAP-Rule" id="MF_01080"/>
    </source>
</evidence>
<proteinExistence type="inferred from homology"/>
<dbReference type="RefSeq" id="WP_194844850.1">
    <property type="nucleotide sequence ID" value="NZ_CP075585.1"/>
</dbReference>
<dbReference type="InterPro" id="IPR002501">
    <property type="entry name" value="PsdUridine_synth_N"/>
</dbReference>
<dbReference type="GO" id="GO:0160148">
    <property type="term" value="F:tRNA pseudouridine(55) synthase activity"/>
    <property type="evidence" value="ECO:0007669"/>
    <property type="project" value="UniProtKB-EC"/>
</dbReference>
<dbReference type="EMBL" id="CP075585">
    <property type="protein sequence ID" value="QZA59051.1"/>
    <property type="molecule type" value="Genomic_DNA"/>
</dbReference>
<sequence>MPSFEGILPVNKPIGKTSFNLVSSLRKLTNIKTIGHAGTLDPFASGVMILLIGKPYTKLSSSFLNQDKQYLATLHLGITTDSYDLDGQITAQSPLIPAESQIEKALLEFQGTIDQIPPMFSAKKVQGKKLYDLARKGIIIPRAAIKVTIKIELISYIYPYIQLKVDCSKGTYIRSLAHDIGTLLGSGAHLSQLNRTKSGHFQLTHCCDGERLFEKGYNWFDYLQKTSL</sequence>
<dbReference type="InterPro" id="IPR032819">
    <property type="entry name" value="TruB_C"/>
</dbReference>
<dbReference type="PANTHER" id="PTHR13767">
    <property type="entry name" value="TRNA-PSEUDOURIDINE SYNTHASE"/>
    <property type="match status" value="1"/>
</dbReference>
<dbReference type="PANTHER" id="PTHR13767:SF2">
    <property type="entry name" value="PSEUDOURIDYLATE SYNTHASE TRUB1"/>
    <property type="match status" value="1"/>
</dbReference>
<comment type="catalytic activity">
    <reaction evidence="1 5">
        <text>uridine(55) in tRNA = pseudouridine(55) in tRNA</text>
        <dbReference type="Rhea" id="RHEA:42532"/>
        <dbReference type="Rhea" id="RHEA-COMP:10101"/>
        <dbReference type="Rhea" id="RHEA-COMP:10102"/>
        <dbReference type="ChEBI" id="CHEBI:65314"/>
        <dbReference type="ChEBI" id="CHEBI:65315"/>
        <dbReference type="EC" id="5.4.99.25"/>
    </reaction>
</comment>